<organism evidence="2 3">
    <name type="scientific">OM182 bacterium MED-G24</name>
    <dbReference type="NCBI Taxonomy" id="1986255"/>
    <lineage>
        <taxon>Bacteria</taxon>
        <taxon>Pseudomonadati</taxon>
        <taxon>Pseudomonadota</taxon>
        <taxon>Gammaproteobacteria</taxon>
        <taxon>OMG group</taxon>
        <taxon>OM182 clade</taxon>
    </lineage>
</organism>
<gene>
    <name evidence="2" type="ORF">CNE99_02485</name>
</gene>
<dbReference type="GO" id="GO:0006508">
    <property type="term" value="P:proteolysis"/>
    <property type="evidence" value="ECO:0007669"/>
    <property type="project" value="InterPro"/>
</dbReference>
<dbReference type="SUPFAM" id="SSF50494">
    <property type="entry name" value="Trypsin-like serine proteases"/>
    <property type="match status" value="1"/>
</dbReference>
<dbReference type="InterPro" id="IPR009003">
    <property type="entry name" value="Peptidase_S1_PA"/>
</dbReference>
<name>A0A2A5WY26_9GAMM</name>
<accession>A0A2A5WY26</accession>
<feature type="signal peptide" evidence="1">
    <location>
        <begin position="1"/>
        <end position="24"/>
    </location>
</feature>
<evidence type="ECO:0000313" key="3">
    <source>
        <dbReference type="Proteomes" id="UP000219327"/>
    </source>
</evidence>
<dbReference type="PANTHER" id="PTHR43019">
    <property type="entry name" value="SERINE ENDOPROTEASE DEGS"/>
    <property type="match status" value="1"/>
</dbReference>
<dbReference type="PANTHER" id="PTHR43019:SF23">
    <property type="entry name" value="PROTEASE DO-LIKE 5, CHLOROPLASTIC"/>
    <property type="match status" value="1"/>
</dbReference>
<keyword evidence="1" id="KW-0732">Signal</keyword>
<feature type="chain" id="PRO_5012178928" description="Serine protease" evidence="1">
    <location>
        <begin position="25"/>
        <end position="424"/>
    </location>
</feature>
<dbReference type="AlphaFoldDB" id="A0A2A5WY26"/>
<sequence length="424" mass="46974">MTLSAYRRRFAVVLLLCFSNAVVAAIDPARATFDNTRDLIYQIRVMDVSANTRSSTGSGFLIASDGSIATNYHVIASAISSPDKYRIEVLQDDEVMSYIGRIVHVDVVHDLAILSTDIDTDNFIPLATREPAKGDRVYSIGYPYDLGLTVVPGTYNGLIPHSASPRVHFTGSLNPGMSGGPAFNGDDEVIGVNVATSGNQISFLVPVSNLNDLIAEAATSPPDDLNRAIADQLAANSKRMINEMLEGNWETVPLGGAHALNEMTGFLRCWGNSRDEDKATDDRPFWAQRMCQTDHNIFVNRGFNTGKIELQFYWIESDTLNGAQFYNYYERIFSGYRPGNSGREQDLGNWACHENFVDNNAAMNTKGVFCARAYKDFEGIFDILFLQGSMNDKTEAHMIHFTLAGTTRDLAVQFTRRFMEAGTW</sequence>
<dbReference type="InterPro" id="IPR001940">
    <property type="entry name" value="Peptidase_S1C"/>
</dbReference>
<protein>
    <recommendedName>
        <fullName evidence="4">Serine protease</fullName>
    </recommendedName>
</protein>
<proteinExistence type="predicted"/>
<dbReference type="PRINTS" id="PR00834">
    <property type="entry name" value="PROTEASES2C"/>
</dbReference>
<evidence type="ECO:0008006" key="4">
    <source>
        <dbReference type="Google" id="ProtNLM"/>
    </source>
</evidence>
<dbReference type="Gene3D" id="2.40.10.120">
    <property type="match status" value="1"/>
</dbReference>
<dbReference type="EMBL" id="NTKD01000007">
    <property type="protein sequence ID" value="PDH40966.1"/>
    <property type="molecule type" value="Genomic_DNA"/>
</dbReference>
<comment type="caution">
    <text evidence="2">The sequence shown here is derived from an EMBL/GenBank/DDBJ whole genome shotgun (WGS) entry which is preliminary data.</text>
</comment>
<dbReference type="GO" id="GO:0004252">
    <property type="term" value="F:serine-type endopeptidase activity"/>
    <property type="evidence" value="ECO:0007669"/>
    <property type="project" value="InterPro"/>
</dbReference>
<evidence type="ECO:0000313" key="2">
    <source>
        <dbReference type="EMBL" id="PDH40966.1"/>
    </source>
</evidence>
<dbReference type="Proteomes" id="UP000219327">
    <property type="component" value="Unassembled WGS sequence"/>
</dbReference>
<evidence type="ECO:0000256" key="1">
    <source>
        <dbReference type="SAM" id="SignalP"/>
    </source>
</evidence>
<dbReference type="Pfam" id="PF13365">
    <property type="entry name" value="Trypsin_2"/>
    <property type="match status" value="1"/>
</dbReference>
<reference evidence="2 3" key="1">
    <citation type="submission" date="2017-08" db="EMBL/GenBank/DDBJ databases">
        <title>Fine stratification of microbial communities through a metagenomic profile of the photic zone.</title>
        <authorList>
            <person name="Haro-Moreno J.M."/>
            <person name="Lopez-Perez M."/>
            <person name="De La Torre J."/>
            <person name="Picazo A."/>
            <person name="Camacho A."/>
            <person name="Rodriguez-Valera F."/>
        </authorList>
    </citation>
    <scope>NUCLEOTIDE SEQUENCE [LARGE SCALE GENOMIC DNA]</scope>
    <source>
        <strain evidence="2">MED-G24</strain>
    </source>
</reference>